<protein>
    <submittedName>
        <fullName evidence="3">Uncharacterized protein</fullName>
    </submittedName>
</protein>
<feature type="compositionally biased region" description="Low complexity" evidence="1">
    <location>
        <begin position="162"/>
        <end position="171"/>
    </location>
</feature>
<feature type="compositionally biased region" description="Low complexity" evidence="1">
    <location>
        <begin position="135"/>
        <end position="155"/>
    </location>
</feature>
<feature type="compositionally biased region" description="Basic and acidic residues" evidence="1">
    <location>
        <begin position="1"/>
        <end position="16"/>
    </location>
</feature>
<evidence type="ECO:0000256" key="2">
    <source>
        <dbReference type="SAM" id="Phobius"/>
    </source>
</evidence>
<feature type="transmembrane region" description="Helical" evidence="2">
    <location>
        <begin position="93"/>
        <end position="111"/>
    </location>
</feature>
<keyword evidence="4" id="KW-1185">Reference proteome</keyword>
<name>A0ABQ4BRI4_9ACTN</name>
<accession>A0ABQ4BRI4</accession>
<evidence type="ECO:0000313" key="3">
    <source>
        <dbReference type="EMBL" id="GIE73292.1"/>
    </source>
</evidence>
<keyword evidence="2" id="KW-1133">Transmembrane helix</keyword>
<gene>
    <name evidence="3" type="ORF">Apa02nite_094000</name>
</gene>
<organism evidence="3 4">
    <name type="scientific">Actinoplanes palleronii</name>
    <dbReference type="NCBI Taxonomy" id="113570"/>
    <lineage>
        <taxon>Bacteria</taxon>
        <taxon>Bacillati</taxon>
        <taxon>Actinomycetota</taxon>
        <taxon>Actinomycetes</taxon>
        <taxon>Micromonosporales</taxon>
        <taxon>Micromonosporaceae</taxon>
        <taxon>Actinoplanes</taxon>
    </lineage>
</organism>
<evidence type="ECO:0000313" key="4">
    <source>
        <dbReference type="Proteomes" id="UP000624709"/>
    </source>
</evidence>
<feature type="region of interest" description="Disordered" evidence="1">
    <location>
        <begin position="129"/>
        <end position="171"/>
    </location>
</feature>
<evidence type="ECO:0000256" key="1">
    <source>
        <dbReference type="SAM" id="MobiDB-lite"/>
    </source>
</evidence>
<dbReference type="Proteomes" id="UP000624709">
    <property type="component" value="Unassembled WGS sequence"/>
</dbReference>
<dbReference type="EMBL" id="BOMS01000169">
    <property type="protein sequence ID" value="GIE73292.1"/>
    <property type="molecule type" value="Genomic_DNA"/>
</dbReference>
<keyword evidence="2" id="KW-0812">Transmembrane</keyword>
<keyword evidence="2" id="KW-0472">Membrane</keyword>
<proteinExistence type="predicted"/>
<sequence>MRREETHVDGKDDRESPPALRIARYLDDPAPRPQPVRNPPGMMLPNIADYWPDAPHRVEAAAKAAGWRAFLPASPDFSGTAEAPSSRRPHRPVILTGVLALLVIGGTVVLARPLTDADIRQRAITPVPALPSESPAVVGPAPTTTAPSPAATTVAPRPPLPTSAITTTTPPARIRTARFELVSGITDFVVRTATLDDVDFRVRGGEPTFTDGVLRVTPAGGGSPVEVQLSDRIVWGLRMAGGVKTATFDLTGATISRIDLDGGAETIDITLGRLTRTLPIRMAGGVSQWHIRTDREVPVLVEVGDGAGDIAIYGRHEGGTAPGAVIRSGDLGDAAGLDVDAAAGMGLLEIS</sequence>
<comment type="caution">
    <text evidence="3">The sequence shown here is derived from an EMBL/GenBank/DDBJ whole genome shotgun (WGS) entry which is preliminary data.</text>
</comment>
<reference evidence="3 4" key="1">
    <citation type="submission" date="2021-01" db="EMBL/GenBank/DDBJ databases">
        <title>Whole genome shotgun sequence of Actinoplanes palleronii NBRC 14916.</title>
        <authorList>
            <person name="Komaki H."/>
            <person name="Tamura T."/>
        </authorList>
    </citation>
    <scope>NUCLEOTIDE SEQUENCE [LARGE SCALE GENOMIC DNA]</scope>
    <source>
        <strain evidence="3 4">NBRC 14916</strain>
    </source>
</reference>
<feature type="region of interest" description="Disordered" evidence="1">
    <location>
        <begin position="1"/>
        <end position="39"/>
    </location>
</feature>